<protein>
    <submittedName>
        <fullName evidence="2">Uncharacterized protein</fullName>
    </submittedName>
</protein>
<reference evidence="2" key="1">
    <citation type="journal article" date="2014" name="Int. J. Syst. Evol. Microbiol.">
        <title>Complete genome sequence of Corynebacterium casei LMG S-19264T (=DSM 44701T), isolated from a smear-ripened cheese.</title>
        <authorList>
            <consortium name="US DOE Joint Genome Institute (JGI-PGF)"/>
            <person name="Walter F."/>
            <person name="Albersmeier A."/>
            <person name="Kalinowski J."/>
            <person name="Ruckert C."/>
        </authorList>
    </citation>
    <scope>NUCLEOTIDE SEQUENCE</scope>
    <source>
        <strain evidence="2">CGMCC 4.5737</strain>
    </source>
</reference>
<evidence type="ECO:0000313" key="3">
    <source>
        <dbReference type="Proteomes" id="UP000637578"/>
    </source>
</evidence>
<name>A0A8J3CBX4_9PSEU</name>
<accession>A0A8J3CBX4</accession>
<reference evidence="2" key="2">
    <citation type="submission" date="2020-09" db="EMBL/GenBank/DDBJ databases">
        <authorList>
            <person name="Sun Q."/>
            <person name="Zhou Y."/>
        </authorList>
    </citation>
    <scope>NUCLEOTIDE SEQUENCE</scope>
    <source>
        <strain evidence="2">CGMCC 4.5737</strain>
    </source>
</reference>
<proteinExistence type="predicted"/>
<feature type="compositionally biased region" description="Low complexity" evidence="1">
    <location>
        <begin position="7"/>
        <end position="24"/>
    </location>
</feature>
<sequence>MTNATVSGSSRSSRNSISRNASSRFVLATGTPSKVKVGTFFRTGSPYPVTDRHWSYAVWGELDVDDHTWKESGSPYGRNHHEHEKDTWRERDP</sequence>
<feature type="compositionally biased region" description="Basic and acidic residues" evidence="1">
    <location>
        <begin position="79"/>
        <end position="93"/>
    </location>
</feature>
<organism evidence="2 3">
    <name type="scientific">Longimycelium tulufanense</name>
    <dbReference type="NCBI Taxonomy" id="907463"/>
    <lineage>
        <taxon>Bacteria</taxon>
        <taxon>Bacillati</taxon>
        <taxon>Actinomycetota</taxon>
        <taxon>Actinomycetes</taxon>
        <taxon>Pseudonocardiales</taxon>
        <taxon>Pseudonocardiaceae</taxon>
        <taxon>Longimycelium</taxon>
    </lineage>
</organism>
<gene>
    <name evidence="2" type="ORF">GCM10012275_22210</name>
</gene>
<dbReference type="EMBL" id="BMMK01000008">
    <property type="protein sequence ID" value="GGM50896.1"/>
    <property type="molecule type" value="Genomic_DNA"/>
</dbReference>
<dbReference type="Proteomes" id="UP000637578">
    <property type="component" value="Unassembled WGS sequence"/>
</dbReference>
<keyword evidence="3" id="KW-1185">Reference proteome</keyword>
<evidence type="ECO:0000256" key="1">
    <source>
        <dbReference type="SAM" id="MobiDB-lite"/>
    </source>
</evidence>
<comment type="caution">
    <text evidence="2">The sequence shown here is derived from an EMBL/GenBank/DDBJ whole genome shotgun (WGS) entry which is preliminary data.</text>
</comment>
<dbReference type="AlphaFoldDB" id="A0A8J3CBX4"/>
<feature type="region of interest" description="Disordered" evidence="1">
    <location>
        <begin position="69"/>
        <end position="93"/>
    </location>
</feature>
<evidence type="ECO:0000313" key="2">
    <source>
        <dbReference type="EMBL" id="GGM50896.1"/>
    </source>
</evidence>
<feature type="region of interest" description="Disordered" evidence="1">
    <location>
        <begin position="1"/>
        <end position="25"/>
    </location>
</feature>